<dbReference type="SUPFAM" id="SSF81383">
    <property type="entry name" value="F-box domain"/>
    <property type="match status" value="1"/>
</dbReference>
<dbReference type="InterPro" id="IPR036047">
    <property type="entry name" value="F-box-like_dom_sf"/>
</dbReference>
<evidence type="ECO:0008006" key="3">
    <source>
        <dbReference type="Google" id="ProtNLM"/>
    </source>
</evidence>
<accession>A0A6A6CNS2</accession>
<dbReference type="AlphaFoldDB" id="A0A6A6CNS2"/>
<evidence type="ECO:0000313" key="1">
    <source>
        <dbReference type="EMBL" id="KAF2167116.1"/>
    </source>
</evidence>
<organism evidence="1 2">
    <name type="scientific">Zasmidium cellare ATCC 36951</name>
    <dbReference type="NCBI Taxonomy" id="1080233"/>
    <lineage>
        <taxon>Eukaryota</taxon>
        <taxon>Fungi</taxon>
        <taxon>Dikarya</taxon>
        <taxon>Ascomycota</taxon>
        <taxon>Pezizomycotina</taxon>
        <taxon>Dothideomycetes</taxon>
        <taxon>Dothideomycetidae</taxon>
        <taxon>Mycosphaerellales</taxon>
        <taxon>Mycosphaerellaceae</taxon>
        <taxon>Zasmidium</taxon>
    </lineage>
</organism>
<dbReference type="RefSeq" id="XP_033668005.1">
    <property type="nucleotide sequence ID" value="XM_033812678.1"/>
</dbReference>
<dbReference type="Proteomes" id="UP000799537">
    <property type="component" value="Unassembled WGS sequence"/>
</dbReference>
<proteinExistence type="predicted"/>
<gene>
    <name evidence="1" type="ORF">M409DRAFT_54319</name>
</gene>
<keyword evidence="2" id="KW-1185">Reference proteome</keyword>
<dbReference type="EMBL" id="ML993594">
    <property type="protein sequence ID" value="KAF2167116.1"/>
    <property type="molecule type" value="Genomic_DNA"/>
</dbReference>
<dbReference type="GeneID" id="54565950"/>
<protein>
    <recommendedName>
        <fullName evidence="3">F-box domain-containing protein</fullName>
    </recommendedName>
</protein>
<name>A0A6A6CNS2_ZASCE</name>
<reference evidence="1" key="1">
    <citation type="journal article" date="2020" name="Stud. Mycol.">
        <title>101 Dothideomycetes genomes: a test case for predicting lifestyles and emergence of pathogens.</title>
        <authorList>
            <person name="Haridas S."/>
            <person name="Albert R."/>
            <person name="Binder M."/>
            <person name="Bloem J."/>
            <person name="Labutti K."/>
            <person name="Salamov A."/>
            <person name="Andreopoulos B."/>
            <person name="Baker S."/>
            <person name="Barry K."/>
            <person name="Bills G."/>
            <person name="Bluhm B."/>
            <person name="Cannon C."/>
            <person name="Castanera R."/>
            <person name="Culley D."/>
            <person name="Daum C."/>
            <person name="Ezra D."/>
            <person name="Gonzalez J."/>
            <person name="Henrissat B."/>
            <person name="Kuo A."/>
            <person name="Liang C."/>
            <person name="Lipzen A."/>
            <person name="Lutzoni F."/>
            <person name="Magnuson J."/>
            <person name="Mondo S."/>
            <person name="Nolan M."/>
            <person name="Ohm R."/>
            <person name="Pangilinan J."/>
            <person name="Park H.-J."/>
            <person name="Ramirez L."/>
            <person name="Alfaro M."/>
            <person name="Sun H."/>
            <person name="Tritt A."/>
            <person name="Yoshinaga Y."/>
            <person name="Zwiers L.-H."/>
            <person name="Turgeon B."/>
            <person name="Goodwin S."/>
            <person name="Spatafora J."/>
            <person name="Crous P."/>
            <person name="Grigoriev I."/>
        </authorList>
    </citation>
    <scope>NUCLEOTIDE SEQUENCE</scope>
    <source>
        <strain evidence="1">ATCC 36951</strain>
    </source>
</reference>
<sequence length="248" mass="28102">MAAAACAFETYELLEWTLLHLPLRDLLLAERVCKTWQQVVKKSDRIEKALFRRAAPCNVNFLMPGLACSGLDEPFCEQVPSPACYINPFINQYVDCLRIVLQLRQSLFEHNEESESRSALQSVEASWRKMLLLQPPPASTAFICKGRMKSRQKLEADCMIRMNDSSGHRGQQIDMGYIANFLDEHLQKCPLCPTIEERACKKEEQKAPAWSMCIMEDPLTLDVNVVTGWECVEKLGGCKGERRGASAK</sequence>
<evidence type="ECO:0000313" key="2">
    <source>
        <dbReference type="Proteomes" id="UP000799537"/>
    </source>
</evidence>